<dbReference type="PANTHER" id="PTHR46401:SF2">
    <property type="entry name" value="GLYCOSYLTRANSFERASE WBBK-RELATED"/>
    <property type="match status" value="1"/>
</dbReference>
<dbReference type="Proteomes" id="UP000642819">
    <property type="component" value="Unassembled WGS sequence"/>
</dbReference>
<protein>
    <submittedName>
        <fullName evidence="2">Peptidase M14</fullName>
    </submittedName>
</protein>
<sequence length="394" mass="43890">MRVNYAGFQATNHSPAAELLGGLRQVSHTHARPHLLGYTPVARMNPYQALTYRRFAEEGIAAAPILKPADFRDLRHIAPLASRTTLHLHWNSWIIGQQADEEAAQRVGRGMIGRMEALRAAGINLMWTVHNVFPHDARFPDLEVELQNSIAESSNIIHLMSPGTIEDIEPYVNIDKRKVICSPHPSYLGAYPDVTSRAEARLVLGIDPDEYVFVMFGAIKAYKGLGRLLDAFHEATKRASEQGQRLRLVVAGGADQDEECREFIARARVHPQVLIETNKIPADKIQYFLRSADCGLVPYERMLNSGAALLYGTFDLPIVSSDRATIRGIFGDDIVEYMKTPDIEGLTAALLSATERFPSGSSPVDSIRRVMSSYDPDRVSLDFARQITEKVLQQ</sequence>
<keyword evidence="1" id="KW-0808">Transferase</keyword>
<dbReference type="Pfam" id="PF13692">
    <property type="entry name" value="Glyco_trans_1_4"/>
    <property type="match status" value="1"/>
</dbReference>
<dbReference type="EMBL" id="BMXK01000012">
    <property type="protein sequence ID" value="GHD11591.1"/>
    <property type="molecule type" value="Genomic_DNA"/>
</dbReference>
<reference evidence="3" key="1">
    <citation type="journal article" date="2019" name="Int. J. Syst. Evol. Microbiol.">
        <title>The Global Catalogue of Microorganisms (GCM) 10K type strain sequencing project: providing services to taxonomists for standard genome sequencing and annotation.</title>
        <authorList>
            <consortium name="The Broad Institute Genomics Platform"/>
            <consortium name="The Broad Institute Genome Sequencing Center for Infectious Disease"/>
            <person name="Wu L."/>
            <person name="Ma J."/>
        </authorList>
    </citation>
    <scope>NUCLEOTIDE SEQUENCE [LARGE SCALE GENOMIC DNA]</scope>
    <source>
        <strain evidence="3">KCTC 19466</strain>
    </source>
</reference>
<proteinExistence type="predicted"/>
<comment type="caution">
    <text evidence="2">The sequence shown here is derived from an EMBL/GenBank/DDBJ whole genome shotgun (WGS) entry which is preliminary data.</text>
</comment>
<evidence type="ECO:0000313" key="2">
    <source>
        <dbReference type="EMBL" id="GHD11591.1"/>
    </source>
</evidence>
<keyword evidence="3" id="KW-1185">Reference proteome</keyword>
<gene>
    <name evidence="2" type="ORF">GCM10008096_26160</name>
</gene>
<accession>A0ABQ3GJY9</accession>
<organism evidence="2 3">
    <name type="scientific">Zhihengliuella salsuginis</name>
    <dbReference type="NCBI Taxonomy" id="578222"/>
    <lineage>
        <taxon>Bacteria</taxon>
        <taxon>Bacillati</taxon>
        <taxon>Actinomycetota</taxon>
        <taxon>Actinomycetes</taxon>
        <taxon>Micrococcales</taxon>
        <taxon>Micrococcaceae</taxon>
        <taxon>Zhihengliuella</taxon>
    </lineage>
</organism>
<dbReference type="PANTHER" id="PTHR46401">
    <property type="entry name" value="GLYCOSYLTRANSFERASE WBBK-RELATED"/>
    <property type="match status" value="1"/>
</dbReference>
<name>A0ABQ3GJY9_9MICC</name>
<evidence type="ECO:0000256" key="1">
    <source>
        <dbReference type="ARBA" id="ARBA00022679"/>
    </source>
</evidence>
<evidence type="ECO:0000313" key="3">
    <source>
        <dbReference type="Proteomes" id="UP000642819"/>
    </source>
</evidence>
<dbReference type="Gene3D" id="3.40.50.2000">
    <property type="entry name" value="Glycogen Phosphorylase B"/>
    <property type="match status" value="1"/>
</dbReference>
<dbReference type="SUPFAM" id="SSF53756">
    <property type="entry name" value="UDP-Glycosyltransferase/glycogen phosphorylase"/>
    <property type="match status" value="1"/>
</dbReference>